<dbReference type="NCBIfam" id="TIGR00220">
    <property type="entry name" value="mscL"/>
    <property type="match status" value="1"/>
</dbReference>
<dbReference type="PANTHER" id="PTHR30266">
    <property type="entry name" value="MECHANOSENSITIVE CHANNEL MSCL"/>
    <property type="match status" value="1"/>
</dbReference>
<proteinExistence type="inferred from homology"/>
<dbReference type="InterPro" id="IPR037673">
    <property type="entry name" value="MSC/AndL"/>
</dbReference>
<feature type="transmembrane region" description="Helical" evidence="9">
    <location>
        <begin position="30"/>
        <end position="51"/>
    </location>
</feature>
<dbReference type="HAMAP" id="MF_00115">
    <property type="entry name" value="MscL"/>
    <property type="match status" value="1"/>
</dbReference>
<evidence type="ECO:0000256" key="6">
    <source>
        <dbReference type="ARBA" id="ARBA00023065"/>
    </source>
</evidence>
<evidence type="ECO:0000256" key="5">
    <source>
        <dbReference type="ARBA" id="ARBA00022989"/>
    </source>
</evidence>
<keyword evidence="5 9" id="KW-1133">Transmembrane helix</keyword>
<evidence type="ECO:0000256" key="1">
    <source>
        <dbReference type="ARBA" id="ARBA00004141"/>
    </source>
</evidence>
<dbReference type="Proteomes" id="UP000271241">
    <property type="component" value="Unassembled WGS sequence"/>
</dbReference>
<keyword evidence="6" id="KW-0406">Ion transport</keyword>
<keyword evidence="4 9" id="KW-0812">Transmembrane</keyword>
<evidence type="ECO:0000256" key="8">
    <source>
        <dbReference type="ARBA" id="ARBA00023303"/>
    </source>
</evidence>
<dbReference type="STRING" id="78915.A0A4P9XQB9"/>
<dbReference type="Pfam" id="PF01741">
    <property type="entry name" value="MscL"/>
    <property type="match status" value="1"/>
</dbReference>
<keyword evidence="2" id="KW-0813">Transport</keyword>
<sequence>MAHAYQPITDLNPIRGFWADFKAFIAKGNVLDLGVGIVIGAAFTKVVSSFVDDLLTPPIGLLMGSRSLENTFWVLQEGHQGGPYHTIADAAADGAVTINGGRFAMAAIDFLLVAFVLFWIVRVALSLRRWEAEEKKADAPPVHRCSECLEEVHPQARRCKYCTAAIGDGGERGVRA</sequence>
<feature type="transmembrane region" description="Helical" evidence="9">
    <location>
        <begin position="103"/>
        <end position="125"/>
    </location>
</feature>
<comment type="subcellular location">
    <subcellularLocation>
        <location evidence="1">Membrane</location>
        <topology evidence="1">Multi-pass membrane protein</topology>
    </subcellularLocation>
</comment>
<evidence type="ECO:0000313" key="11">
    <source>
        <dbReference type="Proteomes" id="UP000271241"/>
    </source>
</evidence>
<dbReference type="PANTHER" id="PTHR30266:SF2">
    <property type="entry name" value="LARGE-CONDUCTANCE MECHANOSENSITIVE CHANNEL"/>
    <property type="match status" value="1"/>
</dbReference>
<dbReference type="GO" id="GO:0008381">
    <property type="term" value="F:mechanosensitive monoatomic ion channel activity"/>
    <property type="evidence" value="ECO:0007669"/>
    <property type="project" value="InterPro"/>
</dbReference>
<evidence type="ECO:0000256" key="4">
    <source>
        <dbReference type="ARBA" id="ARBA00022692"/>
    </source>
</evidence>
<gene>
    <name evidence="10" type="ORF">THASP1DRAFT_30089</name>
</gene>
<dbReference type="Gene3D" id="1.10.1200.120">
    <property type="entry name" value="Large-conductance mechanosensitive channel, MscL, domain 1"/>
    <property type="match status" value="1"/>
</dbReference>
<dbReference type="GO" id="GO:0016020">
    <property type="term" value="C:membrane"/>
    <property type="evidence" value="ECO:0007669"/>
    <property type="project" value="UniProtKB-SubCell"/>
</dbReference>
<dbReference type="SUPFAM" id="SSF81330">
    <property type="entry name" value="Gated mechanosensitive channel"/>
    <property type="match status" value="1"/>
</dbReference>
<name>A0A4P9XQB9_9FUNG</name>
<keyword evidence="8" id="KW-0407">Ion channel</keyword>
<keyword evidence="3" id="KW-1003">Cell membrane</keyword>
<dbReference type="OrthoDB" id="10010920at2759"/>
<evidence type="ECO:0000256" key="2">
    <source>
        <dbReference type="ARBA" id="ARBA00022448"/>
    </source>
</evidence>
<organism evidence="10 11">
    <name type="scientific">Thamnocephalis sphaerospora</name>
    <dbReference type="NCBI Taxonomy" id="78915"/>
    <lineage>
        <taxon>Eukaryota</taxon>
        <taxon>Fungi</taxon>
        <taxon>Fungi incertae sedis</taxon>
        <taxon>Zoopagomycota</taxon>
        <taxon>Zoopagomycotina</taxon>
        <taxon>Zoopagomycetes</taxon>
        <taxon>Zoopagales</taxon>
        <taxon>Sigmoideomycetaceae</taxon>
        <taxon>Thamnocephalis</taxon>
    </lineage>
</organism>
<reference evidence="11" key="1">
    <citation type="journal article" date="2018" name="Nat. Microbiol.">
        <title>Leveraging single-cell genomics to expand the fungal tree of life.</title>
        <authorList>
            <person name="Ahrendt S.R."/>
            <person name="Quandt C.A."/>
            <person name="Ciobanu D."/>
            <person name="Clum A."/>
            <person name="Salamov A."/>
            <person name="Andreopoulos B."/>
            <person name="Cheng J.F."/>
            <person name="Woyke T."/>
            <person name="Pelin A."/>
            <person name="Henrissat B."/>
            <person name="Reynolds N.K."/>
            <person name="Benny G.L."/>
            <person name="Smith M.E."/>
            <person name="James T.Y."/>
            <person name="Grigoriev I.V."/>
        </authorList>
    </citation>
    <scope>NUCLEOTIDE SEQUENCE [LARGE SCALE GENOMIC DNA]</scope>
    <source>
        <strain evidence="11">RSA 1356</strain>
    </source>
</reference>
<evidence type="ECO:0000256" key="7">
    <source>
        <dbReference type="ARBA" id="ARBA00023136"/>
    </source>
</evidence>
<protein>
    <submittedName>
        <fullName evidence="10">Large conductance mechanosensitive channel protein</fullName>
    </submittedName>
</protein>
<dbReference type="EMBL" id="KZ992637">
    <property type="protein sequence ID" value="RKP08102.1"/>
    <property type="molecule type" value="Genomic_DNA"/>
</dbReference>
<accession>A0A4P9XQB9</accession>
<evidence type="ECO:0000256" key="9">
    <source>
        <dbReference type="SAM" id="Phobius"/>
    </source>
</evidence>
<keyword evidence="7 9" id="KW-0472">Membrane</keyword>
<dbReference type="PRINTS" id="PR01264">
    <property type="entry name" value="MECHCHANNEL"/>
</dbReference>
<keyword evidence="11" id="KW-1185">Reference proteome</keyword>
<evidence type="ECO:0000313" key="10">
    <source>
        <dbReference type="EMBL" id="RKP08102.1"/>
    </source>
</evidence>
<dbReference type="AlphaFoldDB" id="A0A4P9XQB9"/>
<evidence type="ECO:0000256" key="3">
    <source>
        <dbReference type="ARBA" id="ARBA00022475"/>
    </source>
</evidence>
<dbReference type="InterPro" id="IPR036019">
    <property type="entry name" value="MscL_channel"/>
</dbReference>
<dbReference type="InterPro" id="IPR001185">
    <property type="entry name" value="MS_channel"/>
</dbReference>